<dbReference type="OrthoDB" id="1809868at2"/>
<dbReference type="AlphaFoldDB" id="A0A5Q2MWB9"/>
<dbReference type="Pfam" id="PF11127">
    <property type="entry name" value="YgaP-like_TM"/>
    <property type="match status" value="1"/>
</dbReference>
<dbReference type="EMBL" id="CP045875">
    <property type="protein sequence ID" value="QGG46734.1"/>
    <property type="molecule type" value="Genomic_DNA"/>
</dbReference>
<feature type="transmembrane region" description="Helical" evidence="1">
    <location>
        <begin position="15"/>
        <end position="33"/>
    </location>
</feature>
<proteinExistence type="predicted"/>
<keyword evidence="1" id="KW-1133">Transmembrane helix</keyword>
<sequence length="57" mass="6434">MDLSFRQNVGTVERIIRVIAGTFFILLALYYPFTATWPKWLLGLIGLSQVIEGAIGY</sequence>
<accession>A0A5Q2MWB9</accession>
<dbReference type="InterPro" id="IPR021309">
    <property type="entry name" value="YgaP-like_TM"/>
</dbReference>
<dbReference type="KEGG" id="hcv:FTV88_0555"/>
<dbReference type="RefSeq" id="WP_153724250.1">
    <property type="nucleotide sequence ID" value="NZ_CP045875.1"/>
</dbReference>
<evidence type="ECO:0000313" key="3">
    <source>
        <dbReference type="EMBL" id="QGG46734.1"/>
    </source>
</evidence>
<name>A0A5Q2MWB9_9FIRM</name>
<dbReference type="Proteomes" id="UP000366051">
    <property type="component" value="Chromosome"/>
</dbReference>
<protein>
    <recommendedName>
        <fullName evidence="2">Inner membrane protein YgaP-like transmembrane domain-containing protein</fullName>
    </recommendedName>
</protein>
<evidence type="ECO:0000256" key="1">
    <source>
        <dbReference type="SAM" id="Phobius"/>
    </source>
</evidence>
<feature type="domain" description="Inner membrane protein YgaP-like transmembrane" evidence="2">
    <location>
        <begin position="6"/>
        <end position="57"/>
    </location>
</feature>
<keyword evidence="1" id="KW-0472">Membrane</keyword>
<evidence type="ECO:0000313" key="4">
    <source>
        <dbReference type="Proteomes" id="UP000366051"/>
    </source>
</evidence>
<reference evidence="4" key="1">
    <citation type="submission" date="2019-11" db="EMBL/GenBank/DDBJ databases">
        <title>Genome sequence of Heliorestis convoluta strain HH, an alkaliphilic and minimalistic phototrophic bacterium from a soda lake in Egypt.</title>
        <authorList>
            <person name="Dewey E.D."/>
            <person name="Stokes L.M."/>
            <person name="Burchell B.M."/>
            <person name="Shaffer K.N."/>
            <person name="Huntington A.M."/>
            <person name="Baker J.M."/>
            <person name="Nadendla S."/>
            <person name="Giglio M.G."/>
            <person name="Touchman J.W."/>
            <person name="Blankenship R.E."/>
            <person name="Madigan M.T."/>
            <person name="Sattley W.M."/>
        </authorList>
    </citation>
    <scope>NUCLEOTIDE SEQUENCE [LARGE SCALE GENOMIC DNA]</scope>
    <source>
        <strain evidence="4">HH</strain>
    </source>
</reference>
<keyword evidence="4" id="KW-1185">Reference proteome</keyword>
<keyword evidence="1" id="KW-0812">Transmembrane</keyword>
<evidence type="ECO:0000259" key="2">
    <source>
        <dbReference type="Pfam" id="PF11127"/>
    </source>
</evidence>
<organism evidence="3 4">
    <name type="scientific">Heliorestis convoluta</name>
    <dbReference type="NCBI Taxonomy" id="356322"/>
    <lineage>
        <taxon>Bacteria</taxon>
        <taxon>Bacillati</taxon>
        <taxon>Bacillota</taxon>
        <taxon>Clostridia</taxon>
        <taxon>Eubacteriales</taxon>
        <taxon>Heliobacteriaceae</taxon>
        <taxon>Heliorestis</taxon>
    </lineage>
</organism>
<gene>
    <name evidence="3" type="ORF">FTV88_0555</name>
</gene>